<gene>
    <name evidence="4" type="ORF">EDC27_2301</name>
</gene>
<keyword evidence="1" id="KW-0560">Oxidoreductase</keyword>
<dbReference type="Pfam" id="PF00044">
    <property type="entry name" value="Gp_dh_N"/>
    <property type="match status" value="1"/>
</dbReference>
<dbReference type="SUPFAM" id="SSF55347">
    <property type="entry name" value="Glyceraldehyde-3-phosphate dehydrogenase-like, C-terminal domain"/>
    <property type="match status" value="1"/>
</dbReference>
<dbReference type="GO" id="GO:0051287">
    <property type="term" value="F:NAD binding"/>
    <property type="evidence" value="ECO:0007669"/>
    <property type="project" value="InterPro"/>
</dbReference>
<evidence type="ECO:0000313" key="4">
    <source>
        <dbReference type="EMBL" id="ROQ91025.1"/>
    </source>
</evidence>
<dbReference type="InterPro" id="IPR020829">
    <property type="entry name" value="GlycerAld_3-P_DH_cat"/>
</dbReference>
<sequence>MGDQDKMVPQKLGINGLGRIAKLSIWHHAERQYFSELVVNIGREVGKSLEDIALFIEKDSTYGRLHHFLYGCRASRVIEELNDQEGSMRINGVKATFLRSARNPADIGWKDHGVEVVVDATGAFVDPTVPAEAPKGSVRGHLVAGARKVIVSAPFKIKDKSKEMPPDVVTTVMGINDADFDPKRHVIVSNASCTTTCLAYMVKPLLDYFGPKRILSASMATVHAATSSQQVLDRAPKAKADDLRKTRSVFNNIILTTTGAAKALGLVIPEMKEIGFIAESVRVPVTTGSLIILVVLIQDESMKNPINRHLINDIYRKAQSHFPDGYLLYSDEQNVSSDIIGLPRAAAVIEGHETHTRTAAVRFDLNHVLNVCAALSKEQGTASDVEQALEQAGKAMDAEQQARIIQIPVTQAVIYGWYDNELGSYTNMLGDRTVSIAKMLR</sequence>
<dbReference type="EMBL" id="RJVA01000013">
    <property type="protein sequence ID" value="ROQ91025.1"/>
    <property type="molecule type" value="Genomic_DNA"/>
</dbReference>
<dbReference type="PROSITE" id="PS00071">
    <property type="entry name" value="GAPDH"/>
    <property type="match status" value="1"/>
</dbReference>
<name>A0A3N1UID6_9BACT</name>
<dbReference type="InterPro" id="IPR020828">
    <property type="entry name" value="GlycerAld_3-P_DH_NAD(P)-bd"/>
</dbReference>
<keyword evidence="5" id="KW-1185">Reference proteome</keyword>
<dbReference type="SMART" id="SM00846">
    <property type="entry name" value="Gp_dh_N"/>
    <property type="match status" value="1"/>
</dbReference>
<dbReference type="PRINTS" id="PR00078">
    <property type="entry name" value="G3PDHDRGNASE"/>
</dbReference>
<accession>A0A3N1UID6</accession>
<feature type="domain" description="Glyceraldehyde 3-phosphate dehydrogenase NAD(P) binding" evidence="3">
    <location>
        <begin position="10"/>
        <end position="193"/>
    </location>
</feature>
<dbReference type="Gene3D" id="3.40.50.720">
    <property type="entry name" value="NAD(P)-binding Rossmann-like Domain"/>
    <property type="match status" value="1"/>
</dbReference>
<dbReference type="PANTHER" id="PTHR43148">
    <property type="entry name" value="GLYCERALDEHYDE-3-PHOSPHATE DEHYDROGENASE 2"/>
    <property type="match status" value="1"/>
</dbReference>
<protein>
    <submittedName>
        <fullName evidence="4">Glyceraldehyde 3-phosphate dehydrogenase</fullName>
    </submittedName>
</protein>
<dbReference type="GO" id="GO:0016620">
    <property type="term" value="F:oxidoreductase activity, acting on the aldehyde or oxo group of donors, NAD or NADP as acceptor"/>
    <property type="evidence" value="ECO:0007669"/>
    <property type="project" value="InterPro"/>
</dbReference>
<organism evidence="4 5">
    <name type="scientific">Desulfosoma caldarium</name>
    <dbReference type="NCBI Taxonomy" id="610254"/>
    <lineage>
        <taxon>Bacteria</taxon>
        <taxon>Pseudomonadati</taxon>
        <taxon>Thermodesulfobacteriota</taxon>
        <taxon>Syntrophobacteria</taxon>
        <taxon>Syntrophobacterales</taxon>
        <taxon>Syntrophobacteraceae</taxon>
        <taxon>Desulfosoma</taxon>
    </lineage>
</organism>
<dbReference type="Pfam" id="PF02800">
    <property type="entry name" value="Gp_dh_C"/>
    <property type="match status" value="1"/>
</dbReference>
<reference evidence="4 5" key="1">
    <citation type="submission" date="2018-11" db="EMBL/GenBank/DDBJ databases">
        <title>Genomic Encyclopedia of Type Strains, Phase IV (KMG-IV): sequencing the most valuable type-strain genomes for metagenomic binning, comparative biology and taxonomic classification.</title>
        <authorList>
            <person name="Goeker M."/>
        </authorList>
    </citation>
    <scope>NUCLEOTIDE SEQUENCE [LARGE SCALE GENOMIC DNA]</scope>
    <source>
        <strain evidence="4 5">DSM 22027</strain>
    </source>
</reference>
<evidence type="ECO:0000259" key="3">
    <source>
        <dbReference type="SMART" id="SM00846"/>
    </source>
</evidence>
<dbReference type="Gene3D" id="3.30.360.10">
    <property type="entry name" value="Dihydrodipicolinate Reductase, domain 2"/>
    <property type="match status" value="1"/>
</dbReference>
<dbReference type="RefSeq" id="WP_123290749.1">
    <property type="nucleotide sequence ID" value="NZ_RJVA01000013.1"/>
</dbReference>
<evidence type="ECO:0000256" key="2">
    <source>
        <dbReference type="RuleBase" id="RU000397"/>
    </source>
</evidence>
<comment type="similarity">
    <text evidence="2">Belongs to the glyceraldehyde-3-phosphate dehydrogenase family.</text>
</comment>
<dbReference type="InterPro" id="IPR036291">
    <property type="entry name" value="NAD(P)-bd_dom_sf"/>
</dbReference>
<dbReference type="AlphaFoldDB" id="A0A3N1UID6"/>
<dbReference type="InterPro" id="IPR020830">
    <property type="entry name" value="GlycerAld_3-P_DH_AS"/>
</dbReference>
<dbReference type="Proteomes" id="UP000276223">
    <property type="component" value="Unassembled WGS sequence"/>
</dbReference>
<dbReference type="SUPFAM" id="SSF51735">
    <property type="entry name" value="NAD(P)-binding Rossmann-fold domains"/>
    <property type="match status" value="1"/>
</dbReference>
<evidence type="ECO:0000313" key="5">
    <source>
        <dbReference type="Proteomes" id="UP000276223"/>
    </source>
</evidence>
<dbReference type="InterPro" id="IPR020831">
    <property type="entry name" value="GlycerAld/Erythrose_P_DH"/>
</dbReference>
<proteinExistence type="inferred from homology"/>
<dbReference type="OrthoDB" id="9803304at2"/>
<comment type="caution">
    <text evidence="4">The sequence shown here is derived from an EMBL/GenBank/DDBJ whole genome shotgun (WGS) entry which is preliminary data.</text>
</comment>
<evidence type="ECO:0000256" key="1">
    <source>
        <dbReference type="ARBA" id="ARBA00023002"/>
    </source>
</evidence>